<name>A0A328TTN7_9BACL</name>
<feature type="transmembrane region" description="Helical" evidence="1">
    <location>
        <begin position="44"/>
        <end position="65"/>
    </location>
</feature>
<dbReference type="Proteomes" id="UP000249260">
    <property type="component" value="Unassembled WGS sequence"/>
</dbReference>
<gene>
    <name evidence="2" type="ORF">DL346_22770</name>
</gene>
<evidence type="ECO:0000313" key="3">
    <source>
        <dbReference type="Proteomes" id="UP000249260"/>
    </source>
</evidence>
<comment type="caution">
    <text evidence="2">The sequence shown here is derived from an EMBL/GenBank/DDBJ whole genome shotgun (WGS) entry which is preliminary data.</text>
</comment>
<dbReference type="OrthoDB" id="2679967at2"/>
<organism evidence="2 3">
    <name type="scientific">Paenibacillus montanisoli</name>
    <dbReference type="NCBI Taxonomy" id="2081970"/>
    <lineage>
        <taxon>Bacteria</taxon>
        <taxon>Bacillati</taxon>
        <taxon>Bacillota</taxon>
        <taxon>Bacilli</taxon>
        <taxon>Bacillales</taxon>
        <taxon>Paenibacillaceae</taxon>
        <taxon>Paenibacillus</taxon>
    </lineage>
</organism>
<accession>A0A328TTN7</accession>
<evidence type="ECO:0000313" key="2">
    <source>
        <dbReference type="EMBL" id="RAP73907.1"/>
    </source>
</evidence>
<protein>
    <recommendedName>
        <fullName evidence="4">DUF2759 domain-containing protein</fullName>
    </recommendedName>
</protein>
<dbReference type="EMBL" id="QLUW01000005">
    <property type="protein sequence ID" value="RAP73907.1"/>
    <property type="molecule type" value="Genomic_DNA"/>
</dbReference>
<proteinExistence type="predicted"/>
<reference evidence="2 3" key="1">
    <citation type="submission" date="2018-06" db="EMBL/GenBank/DDBJ databases">
        <title>Paenibacillus montanisoli sp. nov., isolated from mountain area soil.</title>
        <authorList>
            <person name="Wu M."/>
        </authorList>
    </citation>
    <scope>NUCLEOTIDE SEQUENCE [LARGE SCALE GENOMIC DNA]</scope>
    <source>
        <strain evidence="2 3">RA17</strain>
    </source>
</reference>
<keyword evidence="1" id="KW-0472">Membrane</keyword>
<evidence type="ECO:0000256" key="1">
    <source>
        <dbReference type="SAM" id="Phobius"/>
    </source>
</evidence>
<evidence type="ECO:0008006" key="4">
    <source>
        <dbReference type="Google" id="ProtNLM"/>
    </source>
</evidence>
<dbReference type="AlphaFoldDB" id="A0A328TTN7"/>
<keyword evidence="1" id="KW-0812">Transmembrane</keyword>
<keyword evidence="3" id="KW-1185">Reference proteome</keyword>
<keyword evidence="1" id="KW-1133">Transmembrane helix</keyword>
<dbReference type="RefSeq" id="WP_112884696.1">
    <property type="nucleotide sequence ID" value="NZ_QLUW01000005.1"/>
</dbReference>
<feature type="transmembrane region" description="Helical" evidence="1">
    <location>
        <begin position="19"/>
        <end position="37"/>
    </location>
</feature>
<sequence length="71" mass="8161">MFLAENATATISKFDPFDIMMLLFTIVIFIGLVRLLMARPKKNMFAIGFATVAFLVFLFANYVMIFKVWLS</sequence>